<dbReference type="CDD" id="cd16894">
    <property type="entry name" value="MltD-like"/>
    <property type="match status" value="1"/>
</dbReference>
<name>A0A2P8CKA6_9BACT</name>
<dbReference type="PANTHER" id="PTHR37423">
    <property type="entry name" value="SOLUBLE LYTIC MUREIN TRANSGLYCOSYLASE-RELATED"/>
    <property type="match status" value="1"/>
</dbReference>
<evidence type="ECO:0000313" key="4">
    <source>
        <dbReference type="EMBL" id="GET20024.1"/>
    </source>
</evidence>
<dbReference type="SUPFAM" id="SSF53955">
    <property type="entry name" value="Lysozyme-like"/>
    <property type="match status" value="1"/>
</dbReference>
<dbReference type="InterPro" id="IPR008258">
    <property type="entry name" value="Transglycosylase_SLT_dom_1"/>
</dbReference>
<feature type="transmembrane region" description="Helical" evidence="2">
    <location>
        <begin position="12"/>
        <end position="34"/>
    </location>
</feature>
<evidence type="ECO:0000313" key="7">
    <source>
        <dbReference type="Proteomes" id="UP000396862"/>
    </source>
</evidence>
<reference evidence="4 7" key="2">
    <citation type="submission" date="2019-10" db="EMBL/GenBank/DDBJ databases">
        <title>Prolixibacter strains distinguished by the presence of nitrate reductase genes were adept at nitrate-dependent anaerobic corrosion of metallic iron and carbon steel.</title>
        <authorList>
            <person name="Iino T."/>
            <person name="Shono N."/>
            <person name="Ito K."/>
            <person name="Nakamura R."/>
            <person name="Sueoka K."/>
            <person name="Harayama S."/>
            <person name="Ohkuma M."/>
        </authorList>
    </citation>
    <scope>NUCLEOTIDE SEQUENCE [LARGE SCALE GENOMIC DNA]</scope>
    <source>
        <strain evidence="4 7">MIC1-1</strain>
    </source>
</reference>
<dbReference type="PANTHER" id="PTHR37423:SF2">
    <property type="entry name" value="MEMBRANE-BOUND LYTIC MUREIN TRANSGLYCOSYLASE C"/>
    <property type="match status" value="1"/>
</dbReference>
<evidence type="ECO:0000313" key="5">
    <source>
        <dbReference type="EMBL" id="PSK85404.1"/>
    </source>
</evidence>
<keyword evidence="2" id="KW-0472">Membrane</keyword>
<proteinExistence type="inferred from homology"/>
<dbReference type="RefSeq" id="WP_246187177.1">
    <property type="nucleotide sequence ID" value="NZ_BLAU01000001.1"/>
</dbReference>
<dbReference type="Proteomes" id="UP000240621">
    <property type="component" value="Unassembled WGS sequence"/>
</dbReference>
<dbReference type="EMBL" id="BLAU01000001">
    <property type="protein sequence ID" value="GET20024.1"/>
    <property type="molecule type" value="Genomic_DNA"/>
</dbReference>
<evidence type="ECO:0000256" key="2">
    <source>
        <dbReference type="SAM" id="Phobius"/>
    </source>
</evidence>
<keyword evidence="2" id="KW-0812">Transmembrane</keyword>
<dbReference type="Proteomes" id="UP000396862">
    <property type="component" value="Unassembled WGS sequence"/>
</dbReference>
<dbReference type="AlphaFoldDB" id="A0A2P8CKA6"/>
<evidence type="ECO:0000313" key="6">
    <source>
        <dbReference type="Proteomes" id="UP000240621"/>
    </source>
</evidence>
<evidence type="ECO:0000259" key="3">
    <source>
        <dbReference type="Pfam" id="PF01464"/>
    </source>
</evidence>
<evidence type="ECO:0000256" key="1">
    <source>
        <dbReference type="ARBA" id="ARBA00007734"/>
    </source>
</evidence>
<comment type="similarity">
    <text evidence="1">Belongs to the transglycosylase Slt family.</text>
</comment>
<gene>
    <name evidence="5" type="ORF">CLV93_101360</name>
    <name evidence="4" type="ORF">JCM18694_02700</name>
</gene>
<feature type="domain" description="Transglycosylase SLT" evidence="3">
    <location>
        <begin position="113"/>
        <end position="221"/>
    </location>
</feature>
<keyword evidence="2" id="KW-1133">Transmembrane helix</keyword>
<protein>
    <submittedName>
        <fullName evidence="4">Murein transglycosylase</fullName>
    </submittedName>
    <submittedName>
        <fullName evidence="5">Transglycosylase-like protein with SLT domain</fullName>
    </submittedName>
</protein>
<accession>A0A2P8CKA6</accession>
<comment type="caution">
    <text evidence="5">The sequence shown here is derived from an EMBL/GenBank/DDBJ whole genome shotgun (WGS) entry which is preliminary data.</text>
</comment>
<keyword evidence="7" id="KW-1185">Reference proteome</keyword>
<dbReference type="Pfam" id="PF01464">
    <property type="entry name" value="SLT"/>
    <property type="match status" value="1"/>
</dbReference>
<reference evidence="5 6" key="1">
    <citation type="submission" date="2018-03" db="EMBL/GenBank/DDBJ databases">
        <title>Genomic Encyclopedia of Archaeal and Bacterial Type Strains, Phase II (KMG-II): from individual species to whole genera.</title>
        <authorList>
            <person name="Goeker M."/>
        </authorList>
    </citation>
    <scope>NUCLEOTIDE SEQUENCE [LARGE SCALE GENOMIC DNA]</scope>
    <source>
        <strain evidence="5 6">DSM 27267</strain>
    </source>
</reference>
<organism evidence="5 6">
    <name type="scientific">Prolixibacter denitrificans</name>
    <dbReference type="NCBI Taxonomy" id="1541063"/>
    <lineage>
        <taxon>Bacteria</taxon>
        <taxon>Pseudomonadati</taxon>
        <taxon>Bacteroidota</taxon>
        <taxon>Bacteroidia</taxon>
        <taxon>Marinilabiliales</taxon>
        <taxon>Prolixibacteraceae</taxon>
        <taxon>Prolixibacter</taxon>
    </lineage>
</organism>
<dbReference type="EMBL" id="PYGC01000001">
    <property type="protein sequence ID" value="PSK85404.1"/>
    <property type="molecule type" value="Genomic_DNA"/>
</dbReference>
<sequence>MKERNLSRERGSLNSISIFLSVIAIGVIIGGLFFNSTSDDNTKSPYSLNHNTGKVFFSPPELPDTLNFAGEPVPLQDFDVKEALDREMLVNTYFHSQTLLFIKKAPRYFNVIEPILKEQGVPDDFKYLALAESSFFDRAVSPAGAVGIWQFMKPTARDYGLEVNNEVDERYNLVKATQAACKYLKHNYEKYGSWTMVAAAYNAGRTGVARQIVRQKNHNYYDLLLGEETGRYVYRILALKLILSDPENYGFKVPKDEIYPIIPTYNVTIDGPVDDFADFAREHGVNYKILKYFNPWLRETTLSNPSGKTYVIRLPEKGYRTFHWDQEMNKAEQDSISDQDE</sequence>
<dbReference type="Gene3D" id="1.10.530.10">
    <property type="match status" value="1"/>
</dbReference>
<dbReference type="InterPro" id="IPR023346">
    <property type="entry name" value="Lysozyme-like_dom_sf"/>
</dbReference>